<name>A0A9P0FR86_BRAAE</name>
<sequence>MTKMRLTIVLLWHVLSLLQSISCESEMDKEKVVPDVIDTAPKDVLQVSYPNGVSVSNGMVLTPTKVKDQPKVTWSSEEGSLYTLVMTDPDAPSRKNPKFREWHHWLVVNIPGNDITKGDILSEYIGAGPPKDTGLHRYVLLVYKQPGKLNCDETKLKNNSGKNRGNFAVRKFAKKYNLGEPIAANFYQAEYDDYVPKLYAQLKD</sequence>
<dbReference type="InterPro" id="IPR036610">
    <property type="entry name" value="PEBP-like_sf"/>
</dbReference>
<dbReference type="PANTHER" id="PTHR11362:SF147">
    <property type="entry name" value="PHOSPHATIDYLETHANOLAMINE BINDING PROTEIN"/>
    <property type="match status" value="1"/>
</dbReference>
<evidence type="ECO:0000313" key="3">
    <source>
        <dbReference type="EMBL" id="CAH0564901.1"/>
    </source>
</evidence>
<keyword evidence="4" id="KW-1185">Reference proteome</keyword>
<dbReference type="Proteomes" id="UP001154078">
    <property type="component" value="Chromosome 9"/>
</dbReference>
<dbReference type="InterPro" id="IPR035810">
    <property type="entry name" value="PEBP_euk"/>
</dbReference>
<organism evidence="3 4">
    <name type="scientific">Brassicogethes aeneus</name>
    <name type="common">Rape pollen beetle</name>
    <name type="synonym">Meligethes aeneus</name>
    <dbReference type="NCBI Taxonomy" id="1431903"/>
    <lineage>
        <taxon>Eukaryota</taxon>
        <taxon>Metazoa</taxon>
        <taxon>Ecdysozoa</taxon>
        <taxon>Arthropoda</taxon>
        <taxon>Hexapoda</taxon>
        <taxon>Insecta</taxon>
        <taxon>Pterygota</taxon>
        <taxon>Neoptera</taxon>
        <taxon>Endopterygota</taxon>
        <taxon>Coleoptera</taxon>
        <taxon>Polyphaga</taxon>
        <taxon>Cucujiformia</taxon>
        <taxon>Nitidulidae</taxon>
        <taxon>Meligethinae</taxon>
        <taxon>Brassicogethes</taxon>
    </lineage>
</organism>
<dbReference type="InterPro" id="IPR001858">
    <property type="entry name" value="Phosphatidylethanolamine-bd_CS"/>
</dbReference>
<comment type="similarity">
    <text evidence="1">Belongs to the phosphatidylethanolamine-binding protein family.</text>
</comment>
<protein>
    <recommendedName>
        <fullName evidence="5">Phosphatidylethanolamine-binding protein</fullName>
    </recommendedName>
</protein>
<evidence type="ECO:0000256" key="1">
    <source>
        <dbReference type="ARBA" id="ARBA00007091"/>
    </source>
</evidence>
<feature type="chain" id="PRO_5040456437" description="Phosphatidylethanolamine-binding protein" evidence="2">
    <location>
        <begin position="24"/>
        <end position="204"/>
    </location>
</feature>
<dbReference type="PANTHER" id="PTHR11362">
    <property type="entry name" value="PHOSPHATIDYLETHANOLAMINE-BINDING PROTEIN"/>
    <property type="match status" value="1"/>
</dbReference>
<dbReference type="SUPFAM" id="SSF49777">
    <property type="entry name" value="PEBP-like"/>
    <property type="match status" value="1"/>
</dbReference>
<proteinExistence type="inferred from homology"/>
<evidence type="ECO:0008006" key="5">
    <source>
        <dbReference type="Google" id="ProtNLM"/>
    </source>
</evidence>
<dbReference type="CDD" id="cd00866">
    <property type="entry name" value="PEBP_euk"/>
    <property type="match status" value="1"/>
</dbReference>
<dbReference type="Pfam" id="PF01161">
    <property type="entry name" value="PBP"/>
    <property type="match status" value="1"/>
</dbReference>
<evidence type="ECO:0000256" key="2">
    <source>
        <dbReference type="SAM" id="SignalP"/>
    </source>
</evidence>
<dbReference type="PROSITE" id="PS01220">
    <property type="entry name" value="PBP"/>
    <property type="match status" value="1"/>
</dbReference>
<accession>A0A9P0FR86</accession>
<feature type="signal peptide" evidence="2">
    <location>
        <begin position="1"/>
        <end position="23"/>
    </location>
</feature>
<evidence type="ECO:0000313" key="4">
    <source>
        <dbReference type="Proteomes" id="UP001154078"/>
    </source>
</evidence>
<reference evidence="3" key="1">
    <citation type="submission" date="2021-12" db="EMBL/GenBank/DDBJ databases">
        <authorList>
            <person name="King R."/>
        </authorList>
    </citation>
    <scope>NUCLEOTIDE SEQUENCE</scope>
</reference>
<gene>
    <name evidence="3" type="ORF">MELIAE_LOCUS13344</name>
</gene>
<dbReference type="FunFam" id="3.90.280.10:FF:000006">
    <property type="entry name" value="protein D3"/>
    <property type="match status" value="1"/>
</dbReference>
<keyword evidence="2" id="KW-0732">Signal</keyword>
<dbReference type="OrthoDB" id="2506647at2759"/>
<dbReference type="InterPro" id="IPR008914">
    <property type="entry name" value="PEBP"/>
</dbReference>
<dbReference type="EMBL" id="OV121140">
    <property type="protein sequence ID" value="CAH0564901.1"/>
    <property type="molecule type" value="Genomic_DNA"/>
</dbReference>
<dbReference type="AlphaFoldDB" id="A0A9P0FR86"/>
<dbReference type="Gene3D" id="3.90.280.10">
    <property type="entry name" value="PEBP-like"/>
    <property type="match status" value="1"/>
</dbReference>